<evidence type="ECO:0000313" key="3">
    <source>
        <dbReference type="Proteomes" id="UP000030747"/>
    </source>
</evidence>
<name>U6KVL7_EIMTE</name>
<dbReference type="VEuPathDB" id="ToxoDB:ETH_00010915"/>
<organism evidence="2 3">
    <name type="scientific">Eimeria tenella</name>
    <name type="common">Coccidian parasite</name>
    <dbReference type="NCBI Taxonomy" id="5802"/>
    <lineage>
        <taxon>Eukaryota</taxon>
        <taxon>Sar</taxon>
        <taxon>Alveolata</taxon>
        <taxon>Apicomplexa</taxon>
        <taxon>Conoidasida</taxon>
        <taxon>Coccidia</taxon>
        <taxon>Eucoccidiorida</taxon>
        <taxon>Eimeriorina</taxon>
        <taxon>Eimeriidae</taxon>
        <taxon>Eimeria</taxon>
    </lineage>
</organism>
<dbReference type="VEuPathDB" id="ToxoDB:ETH2_1145400"/>
<gene>
    <name evidence="2" type="ORF">ETH_00010915</name>
</gene>
<feature type="region of interest" description="Disordered" evidence="1">
    <location>
        <begin position="27"/>
        <end position="109"/>
    </location>
</feature>
<dbReference type="RefSeq" id="XP_013232756.1">
    <property type="nucleotide sequence ID" value="XM_013377302.1"/>
</dbReference>
<protein>
    <submittedName>
        <fullName evidence="2">Uncharacterized protein</fullName>
    </submittedName>
</protein>
<proteinExistence type="predicted"/>
<dbReference type="Proteomes" id="UP000030747">
    <property type="component" value="Unassembled WGS sequence"/>
</dbReference>
<dbReference type="EMBL" id="HG675688">
    <property type="protein sequence ID" value="CDJ42006.1"/>
    <property type="molecule type" value="Genomic_DNA"/>
</dbReference>
<dbReference type="AlphaFoldDB" id="U6KVL7"/>
<reference evidence="2" key="2">
    <citation type="submission" date="2013-10" db="EMBL/GenBank/DDBJ databases">
        <authorList>
            <person name="Aslett M."/>
        </authorList>
    </citation>
    <scope>NUCLEOTIDE SEQUENCE [LARGE SCALE GENOMIC DNA]</scope>
    <source>
        <strain evidence="2">Houghton</strain>
    </source>
</reference>
<reference evidence="2" key="1">
    <citation type="submission" date="2013-10" db="EMBL/GenBank/DDBJ databases">
        <title>Genomic analysis of the causative agents of coccidiosis in chickens.</title>
        <authorList>
            <person name="Reid A.J."/>
            <person name="Blake D."/>
            <person name="Billington K."/>
            <person name="Browne H."/>
            <person name="Dunn M."/>
            <person name="Hung S."/>
            <person name="Kawahara F."/>
            <person name="Miranda-Saavedra D."/>
            <person name="Mourier T."/>
            <person name="Nagra H."/>
            <person name="Otto T.D."/>
            <person name="Rawlings N."/>
            <person name="Sanchez A."/>
            <person name="Sanders M."/>
            <person name="Subramaniam C."/>
            <person name="Tay Y."/>
            <person name="Dear P."/>
            <person name="Doerig C."/>
            <person name="Gruber A."/>
            <person name="Parkinson J."/>
            <person name="Shirley M."/>
            <person name="Wan K.L."/>
            <person name="Berriman M."/>
            <person name="Tomley F."/>
            <person name="Pain A."/>
        </authorList>
    </citation>
    <scope>NUCLEOTIDE SEQUENCE [LARGE SCALE GENOMIC DNA]</scope>
    <source>
        <strain evidence="2">Houghton</strain>
    </source>
</reference>
<evidence type="ECO:0000256" key="1">
    <source>
        <dbReference type="SAM" id="MobiDB-lite"/>
    </source>
</evidence>
<dbReference type="GeneID" id="25251376"/>
<accession>U6KVL7</accession>
<evidence type="ECO:0000313" key="2">
    <source>
        <dbReference type="EMBL" id="CDJ42006.1"/>
    </source>
</evidence>
<keyword evidence="3" id="KW-1185">Reference proteome</keyword>
<sequence length="109" mass="11848">MSALRLQLSTIAAVPLAPRSCSNQSQKLKAVTAEGQKQQAAPNPVALEAPNRGKPHSEESTANLPQRLATIRSEDEGQESDEDHCRSEHLQQQPTLEQELTKGRMPLAA</sequence>
<dbReference type="OMA" id="EDHCRSE"/>
<dbReference type="OrthoDB" id="346434at2759"/>